<evidence type="ECO:0000256" key="8">
    <source>
        <dbReference type="ARBA" id="ARBA00023239"/>
    </source>
</evidence>
<reference evidence="12 13" key="2">
    <citation type="journal article" date="2020" name="Cell Rep.">
        <title>Acquisition and Adaptation of Ultra-small Parasitic Reduced Genome Bacteria to Mammalian Hosts.</title>
        <authorList>
            <person name="McLean J.S."/>
            <person name="Bor B."/>
            <person name="Kerns K.A."/>
            <person name="Liu Q."/>
            <person name="To T.T."/>
            <person name="Solden L."/>
            <person name="Hendrickson E.L."/>
            <person name="Wrighton K."/>
            <person name="Shi W."/>
            <person name="He X."/>
        </authorList>
    </citation>
    <scope>NUCLEOTIDE SEQUENCE [LARGE SCALE GENOMIC DNA]</scope>
    <source>
        <strain evidence="12 13">TM7_G3_2_Rum_HOT_351B</strain>
    </source>
</reference>
<comment type="cofactor">
    <cofactor evidence="9">
        <name>Mg(2+)</name>
        <dbReference type="ChEBI" id="CHEBI:18420"/>
    </cofactor>
    <text evidence="9">Binds a second Mg(2+) ion via substrate during catalysis.</text>
</comment>
<feature type="binding site" evidence="9">
    <location>
        <position position="320"/>
    </location>
    <ligand>
        <name>Mg(2+)</name>
        <dbReference type="ChEBI" id="CHEBI:18420"/>
    </ligand>
</feature>
<dbReference type="Gene3D" id="3.20.20.120">
    <property type="entry name" value="Enolase-like C-terminal domain"/>
    <property type="match status" value="1"/>
</dbReference>
<feature type="binding site" evidence="9">
    <location>
        <position position="250"/>
    </location>
    <ligand>
        <name>Mg(2+)</name>
        <dbReference type="ChEBI" id="CHEBI:18420"/>
    </ligand>
</feature>
<dbReference type="PRINTS" id="PR00148">
    <property type="entry name" value="ENOLASE"/>
</dbReference>
<dbReference type="SUPFAM" id="SSF51604">
    <property type="entry name" value="Enolase C-terminal domain-like"/>
    <property type="match status" value="1"/>
</dbReference>
<dbReference type="HAMAP" id="MF_00318">
    <property type="entry name" value="Enolase"/>
    <property type="match status" value="1"/>
</dbReference>
<evidence type="ECO:0000256" key="1">
    <source>
        <dbReference type="ARBA" id="ARBA00005031"/>
    </source>
</evidence>
<dbReference type="SMART" id="SM01192">
    <property type="entry name" value="Enolase_C"/>
    <property type="match status" value="1"/>
</dbReference>
<keyword evidence="5 9" id="KW-0964">Secreted</keyword>
<feature type="domain" description="Enolase C-terminal TIM barrel" evidence="10">
    <location>
        <begin position="146"/>
        <end position="430"/>
    </location>
</feature>
<comment type="catalytic activity">
    <reaction evidence="9">
        <text>(2R)-2-phosphoglycerate = phosphoenolpyruvate + H2O</text>
        <dbReference type="Rhea" id="RHEA:10164"/>
        <dbReference type="ChEBI" id="CHEBI:15377"/>
        <dbReference type="ChEBI" id="CHEBI:58289"/>
        <dbReference type="ChEBI" id="CHEBI:58702"/>
        <dbReference type="EC" id="4.2.1.11"/>
    </reaction>
</comment>
<feature type="binding site" evidence="9">
    <location>
        <position position="170"/>
    </location>
    <ligand>
        <name>(2R)-2-phosphoglycerate</name>
        <dbReference type="ChEBI" id="CHEBI:58289"/>
    </ligand>
</feature>
<feature type="active site" description="Proton donor" evidence="9">
    <location>
        <position position="212"/>
    </location>
</feature>
<evidence type="ECO:0000256" key="2">
    <source>
        <dbReference type="ARBA" id="ARBA00009604"/>
    </source>
</evidence>
<dbReference type="InterPro" id="IPR036849">
    <property type="entry name" value="Enolase-like_C_sf"/>
</dbReference>
<protein>
    <recommendedName>
        <fullName evidence="4 9">Enolase</fullName>
        <ecNumber evidence="3 9">4.2.1.11</ecNumber>
    </recommendedName>
    <alternativeName>
        <fullName evidence="9">2-phospho-D-glycerate hydro-lyase</fullName>
    </alternativeName>
    <alternativeName>
        <fullName evidence="9">2-phosphoglycerate dehydratase</fullName>
    </alternativeName>
</protein>
<proteinExistence type="inferred from homology"/>
<dbReference type="SUPFAM" id="SSF54826">
    <property type="entry name" value="Enolase N-terminal domain-like"/>
    <property type="match status" value="1"/>
</dbReference>
<dbReference type="InterPro" id="IPR029017">
    <property type="entry name" value="Enolase-like_N"/>
</dbReference>
<keyword evidence="8 9" id="KW-0456">Lyase</keyword>
<name>A0ABY0FMU4_9BACT</name>
<feature type="active site" description="Proton acceptor" evidence="9">
    <location>
        <position position="345"/>
    </location>
</feature>
<evidence type="ECO:0000313" key="12">
    <source>
        <dbReference type="EMBL" id="RYC74513.1"/>
    </source>
</evidence>
<comment type="subcellular location">
    <subcellularLocation>
        <location evidence="9">Cytoplasm</location>
    </subcellularLocation>
    <subcellularLocation>
        <location evidence="9">Secreted</location>
    </subcellularLocation>
    <subcellularLocation>
        <location evidence="9">Cell surface</location>
    </subcellularLocation>
    <text evidence="9">Fractions of enolase are present in both the cytoplasm and on the cell surface.</text>
</comment>
<dbReference type="Proteomes" id="UP001191019">
    <property type="component" value="Unassembled WGS sequence"/>
</dbReference>
<evidence type="ECO:0000256" key="4">
    <source>
        <dbReference type="ARBA" id="ARBA00017068"/>
    </source>
</evidence>
<dbReference type="SFLD" id="SFLDS00001">
    <property type="entry name" value="Enolase"/>
    <property type="match status" value="1"/>
</dbReference>
<dbReference type="PROSITE" id="PS00164">
    <property type="entry name" value="ENOLASE"/>
    <property type="match status" value="1"/>
</dbReference>
<dbReference type="SFLD" id="SFLDG00178">
    <property type="entry name" value="enolase"/>
    <property type="match status" value="1"/>
</dbReference>
<dbReference type="PIRSF" id="PIRSF001400">
    <property type="entry name" value="Enolase"/>
    <property type="match status" value="1"/>
</dbReference>
<dbReference type="InterPro" id="IPR020810">
    <property type="entry name" value="Enolase_C"/>
</dbReference>
<evidence type="ECO:0000256" key="7">
    <source>
        <dbReference type="ARBA" id="ARBA00023152"/>
    </source>
</evidence>
<dbReference type="GO" id="GO:0004634">
    <property type="term" value="F:phosphopyruvate hydratase activity"/>
    <property type="evidence" value="ECO:0007669"/>
    <property type="project" value="UniProtKB-EC"/>
</dbReference>
<dbReference type="SFLD" id="SFLDF00002">
    <property type="entry name" value="enolase"/>
    <property type="match status" value="1"/>
</dbReference>
<evidence type="ECO:0000256" key="5">
    <source>
        <dbReference type="ARBA" id="ARBA00022525"/>
    </source>
</evidence>
<feature type="domain" description="Enolase N-terminal" evidence="11">
    <location>
        <begin position="8"/>
        <end position="137"/>
    </location>
</feature>
<evidence type="ECO:0000259" key="10">
    <source>
        <dbReference type="SMART" id="SM01192"/>
    </source>
</evidence>
<dbReference type="InterPro" id="IPR020809">
    <property type="entry name" value="Enolase_CS"/>
</dbReference>
<organism evidence="12 13">
    <name type="scientific">Candidatus Nanosyncoccus alces</name>
    <dbReference type="NCBI Taxonomy" id="2171997"/>
    <lineage>
        <taxon>Bacteria</taxon>
        <taxon>Candidatus Saccharimonadota</taxon>
        <taxon>Candidatus Nanosyncoccalia</taxon>
        <taxon>Candidatus Nanosyncoccales</taxon>
        <taxon>Candidatus Nanosyncoccaceae</taxon>
        <taxon>Candidatus Nanosyncoccus</taxon>
    </lineage>
</organism>
<feature type="binding site" evidence="9">
    <location>
        <position position="374"/>
    </location>
    <ligand>
        <name>(2R)-2-phosphoglycerate</name>
        <dbReference type="ChEBI" id="CHEBI:58289"/>
    </ligand>
</feature>
<dbReference type="CDD" id="cd03313">
    <property type="entry name" value="enolase"/>
    <property type="match status" value="1"/>
</dbReference>
<comment type="pathway">
    <text evidence="1 9">Carbohydrate degradation; glycolysis; pyruvate from D-glyceraldehyde 3-phosphate: step 4/5.</text>
</comment>
<dbReference type="NCBIfam" id="TIGR01060">
    <property type="entry name" value="eno"/>
    <property type="match status" value="1"/>
</dbReference>
<evidence type="ECO:0000256" key="3">
    <source>
        <dbReference type="ARBA" id="ARBA00012058"/>
    </source>
</evidence>
<dbReference type="EMBL" id="PRLM01000006">
    <property type="protein sequence ID" value="RYC74513.1"/>
    <property type="molecule type" value="Genomic_DNA"/>
</dbReference>
<dbReference type="Pfam" id="PF03952">
    <property type="entry name" value="Enolase_N"/>
    <property type="match status" value="1"/>
</dbReference>
<evidence type="ECO:0000259" key="11">
    <source>
        <dbReference type="SMART" id="SM01193"/>
    </source>
</evidence>
<keyword evidence="9" id="KW-0963">Cytoplasm</keyword>
<keyword evidence="13" id="KW-1185">Reference proteome</keyword>
<comment type="caution">
    <text evidence="12">The sequence shown here is derived from an EMBL/GenBank/DDBJ whole genome shotgun (WGS) entry which is preliminary data.</text>
</comment>
<dbReference type="Gene3D" id="3.30.390.10">
    <property type="entry name" value="Enolase-like, N-terminal domain"/>
    <property type="match status" value="1"/>
</dbReference>
<sequence>MFMDNFMISDIKARQVLDSRGNPTVEAEVFLENGTFGRAIVPSGASTGTLEALELRDGDESRYNGKSVFKAVWNVNSKIRDVLVGNTADLRAVDEMMLELDGTENKSNLGANAILAVSLANAKANARARKMPFYKYIAELAGTTREMSIPLPMMNVMNGGEHASWATDFQEYMIVPVGAGNIAEAVQMGAEVFHALKKVLEERNYPTTVGDEGGYAPRVREGNNEPLECIKYAVDKTRYQFGKDIAIAMDIAASEFYDKDHYVLKTNGDWKSADDLINWYTWIIDNYPVVSIEDGLAENDWANWKILTERLGNRVQLVGDDLFVTNVKLLERGITEKAANAILIKPNQIGTLSETIDAVLLAKKSGYKTIMSHRSGETEDVSIAHLAVGLGTGQIKTGSLSRSERIAKYNELIRISESNSRLGLTNLFCR</sequence>
<comment type="function">
    <text evidence="9">Catalyzes the reversible conversion of 2-phosphoglycerate (2-PG) into phosphoenolpyruvate (PEP). It is essential for the degradation of carbohydrates via glycolysis.</text>
</comment>
<dbReference type="SMART" id="SM01193">
    <property type="entry name" value="Enolase_N"/>
    <property type="match status" value="1"/>
</dbReference>
<dbReference type="InterPro" id="IPR000941">
    <property type="entry name" value="Enolase"/>
</dbReference>
<dbReference type="PANTHER" id="PTHR11902">
    <property type="entry name" value="ENOLASE"/>
    <property type="match status" value="1"/>
</dbReference>
<keyword evidence="6 9" id="KW-0460">Magnesium</keyword>
<reference evidence="12 13" key="1">
    <citation type="journal article" date="2018" name="bioRxiv">
        <title>Evidence of independent acquisition and adaption of ultra-small bacteria to human hosts across the highly diverse yet reduced genomes of the phylum Saccharibacteria.</title>
        <authorList>
            <person name="McLean J.S."/>
            <person name="Bor B."/>
            <person name="To T.T."/>
            <person name="Liu Q."/>
            <person name="Kearns K.A."/>
            <person name="Solden L.M."/>
            <person name="Wrighton K.C."/>
            <person name="He X."/>
            <person name="Shi W."/>
        </authorList>
    </citation>
    <scope>NUCLEOTIDE SEQUENCE [LARGE SCALE GENOMIC DNA]</scope>
    <source>
        <strain evidence="12 13">TM7_G3_2_Rum_HOT_351B</strain>
    </source>
</reference>
<feature type="binding site" evidence="9">
    <location>
        <position position="396"/>
    </location>
    <ligand>
        <name>(2R)-2-phosphoglycerate</name>
        <dbReference type="ChEBI" id="CHEBI:58289"/>
    </ligand>
</feature>
<dbReference type="InterPro" id="IPR020811">
    <property type="entry name" value="Enolase_N"/>
</dbReference>
<dbReference type="Pfam" id="PF00113">
    <property type="entry name" value="Enolase_C"/>
    <property type="match status" value="1"/>
</dbReference>
<dbReference type="PANTHER" id="PTHR11902:SF1">
    <property type="entry name" value="ENOLASE"/>
    <property type="match status" value="1"/>
</dbReference>
<dbReference type="EC" id="4.2.1.11" evidence="3 9"/>
<keyword evidence="9" id="KW-0479">Metal-binding</keyword>
<evidence type="ECO:0000256" key="6">
    <source>
        <dbReference type="ARBA" id="ARBA00022842"/>
    </source>
</evidence>
<feature type="binding site" evidence="9">
    <location>
        <position position="375"/>
    </location>
    <ligand>
        <name>(2R)-2-phosphoglycerate</name>
        <dbReference type="ChEBI" id="CHEBI:58289"/>
    </ligand>
</feature>
<comment type="similarity">
    <text evidence="2 9">Belongs to the enolase family.</text>
</comment>
<evidence type="ECO:0000256" key="9">
    <source>
        <dbReference type="HAMAP-Rule" id="MF_00318"/>
    </source>
</evidence>
<accession>A0ABY0FMU4</accession>
<keyword evidence="7 9" id="KW-0324">Glycolysis</keyword>
<feature type="binding site" evidence="9">
    <location>
        <position position="345"/>
    </location>
    <ligand>
        <name>(2R)-2-phosphoglycerate</name>
        <dbReference type="ChEBI" id="CHEBI:58289"/>
    </ligand>
</feature>
<feature type="binding site" evidence="9">
    <location>
        <position position="293"/>
    </location>
    <ligand>
        <name>Mg(2+)</name>
        <dbReference type="ChEBI" id="CHEBI:18420"/>
    </ligand>
</feature>
<evidence type="ECO:0000313" key="13">
    <source>
        <dbReference type="Proteomes" id="UP001191019"/>
    </source>
</evidence>
<gene>
    <name evidence="9 12" type="primary">eno</name>
    <name evidence="12" type="ORF">G3RUM_00669</name>
</gene>